<keyword evidence="1" id="KW-0812">Transmembrane</keyword>
<keyword evidence="1" id="KW-0472">Membrane</keyword>
<gene>
    <name evidence="2" type="ORF">COX77_04035</name>
</gene>
<evidence type="ECO:0000256" key="1">
    <source>
        <dbReference type="SAM" id="Phobius"/>
    </source>
</evidence>
<comment type="caution">
    <text evidence="2">The sequence shown here is derived from an EMBL/GenBank/DDBJ whole genome shotgun (WGS) entry which is preliminary data.</text>
</comment>
<organism evidence="2 3">
    <name type="scientific">Candidatus Komeilibacteria bacterium CG_4_10_14_0_2_um_filter_37_10</name>
    <dbReference type="NCBI Taxonomy" id="1974470"/>
    <lineage>
        <taxon>Bacteria</taxon>
        <taxon>Candidatus Komeiliibacteriota</taxon>
    </lineage>
</organism>
<feature type="transmembrane region" description="Helical" evidence="1">
    <location>
        <begin position="40"/>
        <end position="56"/>
    </location>
</feature>
<name>A0A2M7VEC5_9BACT</name>
<proteinExistence type="predicted"/>
<dbReference type="AlphaFoldDB" id="A0A2M7VEC5"/>
<feature type="transmembrane region" description="Helical" evidence="1">
    <location>
        <begin position="89"/>
        <end position="105"/>
    </location>
</feature>
<feature type="transmembrane region" description="Helical" evidence="1">
    <location>
        <begin position="68"/>
        <end position="83"/>
    </location>
</feature>
<feature type="transmembrane region" description="Helical" evidence="1">
    <location>
        <begin position="12"/>
        <end position="34"/>
    </location>
</feature>
<reference evidence="3" key="1">
    <citation type="submission" date="2017-09" db="EMBL/GenBank/DDBJ databases">
        <title>Depth-based differentiation of microbial function through sediment-hosted aquifers and enrichment of novel symbionts in the deep terrestrial subsurface.</title>
        <authorList>
            <person name="Probst A.J."/>
            <person name="Ladd B."/>
            <person name="Jarett J.K."/>
            <person name="Geller-Mcgrath D.E."/>
            <person name="Sieber C.M.K."/>
            <person name="Emerson J.B."/>
            <person name="Anantharaman K."/>
            <person name="Thomas B.C."/>
            <person name="Malmstrom R."/>
            <person name="Stieglmeier M."/>
            <person name="Klingl A."/>
            <person name="Woyke T."/>
            <person name="Ryan C.M."/>
            <person name="Banfield J.F."/>
        </authorList>
    </citation>
    <scope>NUCLEOTIDE SEQUENCE [LARGE SCALE GENOMIC DNA]</scope>
</reference>
<keyword evidence="1" id="KW-1133">Transmembrane helix</keyword>
<evidence type="ECO:0000313" key="3">
    <source>
        <dbReference type="Proteomes" id="UP000230405"/>
    </source>
</evidence>
<evidence type="ECO:0000313" key="2">
    <source>
        <dbReference type="EMBL" id="PIZ98668.1"/>
    </source>
</evidence>
<sequence length="107" mass="12742">MNNTWLQIKHHLVLIAVYFLLIFLIMDNIKPGVISNYYNIHYHLVVTMVLVIYYFYSEQPKITKKKSSIIYLLLLATLALIYFNFSWPLLLVPFLVTGILFYLLFSY</sequence>
<accession>A0A2M7VEC5</accession>
<protein>
    <submittedName>
        <fullName evidence="2">Uncharacterized protein</fullName>
    </submittedName>
</protein>
<dbReference type="EMBL" id="PFPO01000073">
    <property type="protein sequence ID" value="PIZ98668.1"/>
    <property type="molecule type" value="Genomic_DNA"/>
</dbReference>
<dbReference type="Proteomes" id="UP000230405">
    <property type="component" value="Unassembled WGS sequence"/>
</dbReference>